<reference evidence="1" key="1">
    <citation type="submission" date="2020-11" db="EMBL/GenBank/DDBJ databases">
        <authorList>
            <person name="Tran Van P."/>
        </authorList>
    </citation>
    <scope>NUCLEOTIDE SEQUENCE</scope>
</reference>
<name>A0A7R9A8S7_9CRUS</name>
<evidence type="ECO:0000313" key="1">
    <source>
        <dbReference type="EMBL" id="CAD7249583.1"/>
    </source>
</evidence>
<dbReference type="InterPro" id="IPR027417">
    <property type="entry name" value="P-loop_NTPase"/>
</dbReference>
<dbReference type="AlphaFoldDB" id="A0A7R9A8S7"/>
<evidence type="ECO:0000313" key="2">
    <source>
        <dbReference type="Proteomes" id="UP000677054"/>
    </source>
</evidence>
<dbReference type="EMBL" id="LR901890">
    <property type="protein sequence ID" value="CAD7249583.1"/>
    <property type="molecule type" value="Genomic_DNA"/>
</dbReference>
<keyword evidence="2" id="KW-1185">Reference proteome</keyword>
<accession>A0A7R9A8S7</accession>
<proteinExistence type="predicted"/>
<dbReference type="Gene3D" id="3.40.50.300">
    <property type="entry name" value="P-loop containing nucleotide triphosphate hydrolases"/>
    <property type="match status" value="1"/>
</dbReference>
<dbReference type="EMBL" id="CAJPEV010002373">
    <property type="protein sequence ID" value="CAG0896690.1"/>
    <property type="molecule type" value="Genomic_DNA"/>
</dbReference>
<protein>
    <submittedName>
        <fullName evidence="1">Uncharacterized protein</fullName>
    </submittedName>
</protein>
<organism evidence="1">
    <name type="scientific">Darwinula stevensoni</name>
    <dbReference type="NCBI Taxonomy" id="69355"/>
    <lineage>
        <taxon>Eukaryota</taxon>
        <taxon>Metazoa</taxon>
        <taxon>Ecdysozoa</taxon>
        <taxon>Arthropoda</taxon>
        <taxon>Crustacea</taxon>
        <taxon>Oligostraca</taxon>
        <taxon>Ostracoda</taxon>
        <taxon>Podocopa</taxon>
        <taxon>Podocopida</taxon>
        <taxon>Darwinulocopina</taxon>
        <taxon>Darwinuloidea</taxon>
        <taxon>Darwinulidae</taxon>
        <taxon>Darwinula</taxon>
    </lineage>
</organism>
<dbReference type="Proteomes" id="UP000677054">
    <property type="component" value="Unassembled WGS sequence"/>
</dbReference>
<dbReference type="OrthoDB" id="8177873at2759"/>
<gene>
    <name evidence="1" type="ORF">DSTB1V02_LOCUS9372</name>
</gene>
<sequence>MGAGDERPFKDAACEYVEMHCPEACTRAYSLPEGYILSKNKINILTGKARSDEEVDIPPEDLAVAEVFDKLKDALKDVPSLTVANYAFTDTLLKGINQQKKEKFMKRFGVTKEDLASGDHDVFGVGISGENILGLFFQIKATAGINPNSIIDMHIKATNQLQKDFNIFQTTCGTFLNSSVKLAGFTAFPMLSRLHLEKVIQCQDCRQRILTSEDLKSPESFRQFLNGQGIVVEKFLDGNHESEVTDTFQEIFTLYICAASAVDLPRNVTELIDKSEKQMKPMLVILTPQQKELVQRESKVTFICGGSGTGKTFVLKKKALMLAKKGEVLLINVAGGLLTEEFHVNFEGNRRIQVIDGREKGFEDDLEKFKRFLEEMGKEKHLLIDEVPLTLGFKSIISAENLSDHWKWVPESLRNLVLSVAISFRPNDQSYTRFIRLQDVKPGGCQIHILDKVKRNGRRISELFLAIGGYSRPTFVSRERTLRINTGMSGRGFLPNLFPLPSCLSLHPGKCKDEMVCCAVRVSYALRSMHEECFMSSKAMPLFVVVDDEMKKVALVNILTLFHQSLPVLFLDNNGDLRGRPVTDTSTPLFIVTEDEMMGCHLMNVIIVVDVFSSRWKNYNRVVATSGDNKILMIDEEDLTTGKFSHLLNEISGFNIMGFDMIETDSRKKLKILSRMAWEVFEEKGKINHLDKSAFPTAPLPEMDIDWDGREGEEEEDVANMLASCICGIFGNPTSGKSRRVAMLIERVMEQGGEVILLHSGGVLSWKLYRERWQDHVNVNVLHLDTSQVKSLQGIIDHPEVKETRRKTEEKEGMIPLFVVVEDSPLWRETNEEVRKISERLQALKMKLILAFKPHAKDTDISVESMMNAIQMNRDCHVMVLRSQATNMHLLTLIQENESPTVLNLEAKSLLTSALPGAPVLGLPVQYICYCCSGRHLGYACEGISSCEFIKDTIPGLSFLIQSSLGKIGDSKTTHILTSDEKLRKALKDYWDSNNYPKYLSEIRITHSADFRGCEASVIVSVNVRDEWILEVLSRPRTQLIIIDNIEEHLGLWTKMREEGRIQVKNHVFDGVGIRKILLQLDETEGFLKEPTWDDVGLRLGEEVLGKDDFLDENTGAIRSLCSNTWEDLNKVFPLPSDSSPLTDWGFLWYGEYEGGVSRIRGDERRKIIEILKQKGVKWEDEDYPPVVLRTERNGGGTLVSLSLSLTGSLFHFPLLKANVAADETVVHLHHVNGRVEENLEEK</sequence>
<dbReference type="SUPFAM" id="SSF52540">
    <property type="entry name" value="P-loop containing nucleoside triphosphate hydrolases"/>
    <property type="match status" value="1"/>
</dbReference>